<dbReference type="SMART" id="SM00343">
    <property type="entry name" value="ZnF_C2HC"/>
    <property type="match status" value="2"/>
</dbReference>
<name>A0ABM3C4D4_DROKI</name>
<feature type="domain" description="CCHC-type" evidence="3">
    <location>
        <begin position="385"/>
        <end position="399"/>
    </location>
</feature>
<evidence type="ECO:0000256" key="1">
    <source>
        <dbReference type="PROSITE-ProRule" id="PRU00047"/>
    </source>
</evidence>
<dbReference type="InterPro" id="IPR036875">
    <property type="entry name" value="Znf_CCHC_sf"/>
</dbReference>
<evidence type="ECO:0000313" key="4">
    <source>
        <dbReference type="Proteomes" id="UP001652661"/>
    </source>
</evidence>
<dbReference type="PROSITE" id="PS50158">
    <property type="entry name" value="ZF_CCHC"/>
    <property type="match status" value="2"/>
</dbReference>
<keyword evidence="4" id="KW-1185">Reference proteome</keyword>
<keyword evidence="1" id="KW-0862">Zinc</keyword>
<proteinExistence type="predicted"/>
<dbReference type="SUPFAM" id="SSF57756">
    <property type="entry name" value="Retrovirus zinc finger-like domains"/>
    <property type="match status" value="1"/>
</dbReference>
<dbReference type="GeneID" id="121501889"/>
<evidence type="ECO:0000259" key="3">
    <source>
        <dbReference type="PROSITE" id="PS50158"/>
    </source>
</evidence>
<dbReference type="SUPFAM" id="SSF68906">
    <property type="entry name" value="SAP domain"/>
    <property type="match status" value="1"/>
</dbReference>
<accession>A0ABM3C4D4</accession>
<evidence type="ECO:0000313" key="5">
    <source>
        <dbReference type="RefSeq" id="XP_041630350.1"/>
    </source>
</evidence>
<gene>
    <name evidence="5" type="primary">LOC121501889</name>
</gene>
<feature type="compositionally biased region" description="Basic and acidic residues" evidence="2">
    <location>
        <begin position="147"/>
        <end position="171"/>
    </location>
</feature>
<reference evidence="5" key="1">
    <citation type="submission" date="2025-08" db="UniProtKB">
        <authorList>
            <consortium name="RefSeq"/>
        </authorList>
    </citation>
    <scope>IDENTIFICATION</scope>
    <source>
        <strain evidence="5">14028-0561.14</strain>
        <tissue evidence="5">Whole fly</tissue>
    </source>
</reference>
<dbReference type="InterPro" id="IPR036361">
    <property type="entry name" value="SAP_dom_sf"/>
</dbReference>
<protein>
    <recommendedName>
        <fullName evidence="3">CCHC-type domain-containing protein</fullName>
    </recommendedName>
</protein>
<dbReference type="Pfam" id="PF00098">
    <property type="entry name" value="zf-CCHC"/>
    <property type="match status" value="1"/>
</dbReference>
<dbReference type="Proteomes" id="UP001652661">
    <property type="component" value="Chromosome 3R"/>
</dbReference>
<feature type="compositionally biased region" description="Basic and acidic residues" evidence="2">
    <location>
        <begin position="125"/>
        <end position="140"/>
    </location>
</feature>
<dbReference type="InterPro" id="IPR003034">
    <property type="entry name" value="SAP_dom"/>
</dbReference>
<feature type="domain" description="CCHC-type" evidence="3">
    <location>
        <begin position="409"/>
        <end position="424"/>
    </location>
</feature>
<sequence length="435" mass="48659">MDLDINKVTVAQLKKWLECLNLSTKGSKADLYSRICAIPPESRGSAPMINQVEEEQEILDEEAEGAAVEKRVKQNRTELARGMATMEELHREIEKARKVLENLQQQIDSVSSRTSDARPSGARNDMSEHNGDVCERDGERSNGAADDVCRSERDGERSEANEAERNERDASENSGNFGRNDNGQNGSSDANSGRGVRDDFSSAGFGLAKEILLDFSENMSVRAWVSQWENVARLYKLTDTQSRVLLIGKLKGSALQWLHADATRFGESTSELVDQLLLAFGGNESKAELRRKFEARLWKPTEKFAVYFEEKRRLAREVNMEDDELLDGLIVGIPAIYLCNQAKLQCFENPGRMLKAFANIMLPVRTAGEKKMHNAKDELASKETRCYNCNGKGHWARDCIKSKRTPGSCYGCGAMDHMISKCPQNKKDAANNYNA</sequence>
<dbReference type="Pfam" id="PF02037">
    <property type="entry name" value="SAP"/>
    <property type="match status" value="1"/>
</dbReference>
<dbReference type="SMART" id="SM00513">
    <property type="entry name" value="SAP"/>
    <property type="match status" value="1"/>
</dbReference>
<evidence type="ECO:0000256" key="2">
    <source>
        <dbReference type="SAM" id="MobiDB-lite"/>
    </source>
</evidence>
<dbReference type="Gene3D" id="1.10.720.30">
    <property type="entry name" value="SAP domain"/>
    <property type="match status" value="1"/>
</dbReference>
<dbReference type="Gene3D" id="4.10.60.10">
    <property type="entry name" value="Zinc finger, CCHC-type"/>
    <property type="match status" value="1"/>
</dbReference>
<keyword evidence="1" id="KW-0479">Metal-binding</keyword>
<feature type="region of interest" description="Disordered" evidence="2">
    <location>
        <begin position="106"/>
        <end position="195"/>
    </location>
</feature>
<organism evidence="4 5">
    <name type="scientific">Drosophila kikkawai</name>
    <name type="common">Fruit fly</name>
    <dbReference type="NCBI Taxonomy" id="30033"/>
    <lineage>
        <taxon>Eukaryota</taxon>
        <taxon>Metazoa</taxon>
        <taxon>Ecdysozoa</taxon>
        <taxon>Arthropoda</taxon>
        <taxon>Hexapoda</taxon>
        <taxon>Insecta</taxon>
        <taxon>Pterygota</taxon>
        <taxon>Neoptera</taxon>
        <taxon>Endopterygota</taxon>
        <taxon>Diptera</taxon>
        <taxon>Brachycera</taxon>
        <taxon>Muscomorpha</taxon>
        <taxon>Ephydroidea</taxon>
        <taxon>Drosophilidae</taxon>
        <taxon>Drosophila</taxon>
        <taxon>Sophophora</taxon>
    </lineage>
</organism>
<keyword evidence="1" id="KW-0863">Zinc-finger</keyword>
<dbReference type="RefSeq" id="XP_041630350.1">
    <property type="nucleotide sequence ID" value="XM_041774416.2"/>
</dbReference>
<feature type="compositionally biased region" description="Polar residues" evidence="2">
    <location>
        <begin position="174"/>
        <end position="191"/>
    </location>
</feature>
<dbReference type="InterPro" id="IPR001878">
    <property type="entry name" value="Znf_CCHC"/>
</dbReference>